<evidence type="ECO:0000256" key="2">
    <source>
        <dbReference type="ARBA" id="ARBA00022946"/>
    </source>
</evidence>
<keyword evidence="3" id="KW-0496">Mitochondrion</keyword>
<dbReference type="InterPro" id="IPR057460">
    <property type="entry name" value="CAF17_C"/>
</dbReference>
<dbReference type="InterPro" id="IPR017703">
    <property type="entry name" value="YgfZ/GCV_T_CS"/>
</dbReference>
<dbReference type="AlphaFoldDB" id="A0A8S1DCT2"/>
<dbReference type="EMBL" id="CADEPI010000177">
    <property type="protein sequence ID" value="CAB3379036.1"/>
    <property type="molecule type" value="Genomic_DNA"/>
</dbReference>
<evidence type="ECO:0000313" key="8">
    <source>
        <dbReference type="Proteomes" id="UP000494165"/>
    </source>
</evidence>
<comment type="caution">
    <text evidence="7">The sequence shown here is derived from an EMBL/GenBank/DDBJ whole genome shotgun (WGS) entry which is preliminary data.</text>
</comment>
<dbReference type="Pfam" id="PF25455">
    <property type="entry name" value="Beta-barrel_CAF17_C"/>
    <property type="match status" value="1"/>
</dbReference>
<feature type="domain" description="GCVT N-terminal" evidence="5">
    <location>
        <begin position="70"/>
        <end position="175"/>
    </location>
</feature>
<reference evidence="7 8" key="1">
    <citation type="submission" date="2020-04" db="EMBL/GenBank/DDBJ databases">
        <authorList>
            <person name="Alioto T."/>
            <person name="Alioto T."/>
            <person name="Gomez Garrido J."/>
        </authorList>
    </citation>
    <scope>NUCLEOTIDE SEQUENCE [LARGE SCALE GENOMIC DNA]</scope>
</reference>
<dbReference type="InterPro" id="IPR006222">
    <property type="entry name" value="GCVT_N"/>
</dbReference>
<proteinExistence type="predicted"/>
<dbReference type="Proteomes" id="UP000494165">
    <property type="component" value="Unassembled WGS sequence"/>
</dbReference>
<evidence type="ECO:0008006" key="9">
    <source>
        <dbReference type="Google" id="ProtNLM"/>
    </source>
</evidence>
<dbReference type="OrthoDB" id="191995at2759"/>
<evidence type="ECO:0000256" key="1">
    <source>
        <dbReference type="ARBA" id="ARBA00004173"/>
    </source>
</evidence>
<comment type="subcellular location">
    <subcellularLocation>
        <location evidence="1">Mitochondrion</location>
    </subcellularLocation>
</comment>
<organism evidence="7 8">
    <name type="scientific">Cloeon dipterum</name>
    <dbReference type="NCBI Taxonomy" id="197152"/>
    <lineage>
        <taxon>Eukaryota</taxon>
        <taxon>Metazoa</taxon>
        <taxon>Ecdysozoa</taxon>
        <taxon>Arthropoda</taxon>
        <taxon>Hexapoda</taxon>
        <taxon>Insecta</taxon>
        <taxon>Pterygota</taxon>
        <taxon>Palaeoptera</taxon>
        <taxon>Ephemeroptera</taxon>
        <taxon>Pisciforma</taxon>
        <taxon>Baetidae</taxon>
        <taxon>Cloeon</taxon>
    </lineage>
</organism>
<dbReference type="InterPro" id="IPR027266">
    <property type="entry name" value="TrmE/GcvT-like"/>
</dbReference>
<evidence type="ECO:0000256" key="3">
    <source>
        <dbReference type="ARBA" id="ARBA00023128"/>
    </source>
</evidence>
<dbReference type="InterPro" id="IPR045179">
    <property type="entry name" value="YgfZ/GcvT"/>
</dbReference>
<name>A0A8S1DCT2_9INSE</name>
<accession>A0A8S1DCT2</accession>
<dbReference type="PANTHER" id="PTHR22602">
    <property type="entry name" value="TRANSFERASE CAF17, MITOCHONDRIAL-RELATED"/>
    <property type="match status" value="1"/>
</dbReference>
<dbReference type="SUPFAM" id="SSF103025">
    <property type="entry name" value="Folate-binding domain"/>
    <property type="match status" value="1"/>
</dbReference>
<evidence type="ECO:0000256" key="4">
    <source>
        <dbReference type="SAM" id="MobiDB-lite"/>
    </source>
</evidence>
<keyword evidence="8" id="KW-1185">Reference proteome</keyword>
<feature type="domain" description="CAF17 C-terminal" evidence="6">
    <location>
        <begin position="267"/>
        <end position="304"/>
    </location>
</feature>
<dbReference type="Pfam" id="PF01571">
    <property type="entry name" value="GCV_T"/>
    <property type="match status" value="1"/>
</dbReference>
<dbReference type="NCBIfam" id="TIGR03317">
    <property type="entry name" value="ygfZ_signature"/>
    <property type="match status" value="1"/>
</dbReference>
<feature type="region of interest" description="Disordered" evidence="4">
    <location>
        <begin position="285"/>
        <end position="316"/>
    </location>
</feature>
<sequence length="333" mass="37065">MECEKKGDKNDAALSICTDKGYFKFKLESRTMRLPLLNRSSAWGYLLRRSISRFEDAPCKVEKLENRSLIKVYGAEASSFLQGLITNDMRHLEEGALSMYCMFLNTKGRVIFDSIIYAESKESFLVECDKKAEAVLKKHLTMYKVRRKIGIETCDYPVLAAFGASVEEGVKALAKENSSLVICRDPRIKELGFRILLKGGEHPHCTSGDYKMLRMSLGVGEGIEELPSGNCFPLEANCDYLHGVSFHKGCYIGQELTARTHHTGVVRKRLMPVFFEPTQKLPAFDSPITDPSGKNVGKLRAGGGRGSKEPSVNKETTPLHLGSCHLICANLSQ</sequence>
<dbReference type="GO" id="GO:0005759">
    <property type="term" value="C:mitochondrial matrix"/>
    <property type="evidence" value="ECO:0007669"/>
    <property type="project" value="TreeGrafter"/>
</dbReference>
<dbReference type="Gene3D" id="2.40.30.160">
    <property type="match status" value="1"/>
</dbReference>
<keyword evidence="2" id="KW-0809">Transit peptide</keyword>
<evidence type="ECO:0000259" key="5">
    <source>
        <dbReference type="Pfam" id="PF01571"/>
    </source>
</evidence>
<evidence type="ECO:0000313" key="7">
    <source>
        <dbReference type="EMBL" id="CAB3379036.1"/>
    </source>
</evidence>
<dbReference type="Gene3D" id="3.30.1360.120">
    <property type="entry name" value="Probable tRNA modification gtpase trme, domain 1"/>
    <property type="match status" value="1"/>
</dbReference>
<dbReference type="PANTHER" id="PTHR22602:SF0">
    <property type="entry name" value="TRANSFERASE CAF17, MITOCHONDRIAL-RELATED"/>
    <property type="match status" value="1"/>
</dbReference>
<evidence type="ECO:0000259" key="6">
    <source>
        <dbReference type="Pfam" id="PF25455"/>
    </source>
</evidence>
<protein>
    <recommendedName>
        <fullName evidence="9">Aminomethyltransferase folate-binding domain-containing protein</fullName>
    </recommendedName>
</protein>
<gene>
    <name evidence="7" type="ORF">CLODIP_2_CD04150</name>
</gene>
<dbReference type="GO" id="GO:0016226">
    <property type="term" value="P:iron-sulfur cluster assembly"/>
    <property type="evidence" value="ECO:0007669"/>
    <property type="project" value="TreeGrafter"/>
</dbReference>